<dbReference type="InterPro" id="IPR050287">
    <property type="entry name" value="MTA/SAH_deaminase"/>
</dbReference>
<evidence type="ECO:0000256" key="1">
    <source>
        <dbReference type="ARBA" id="ARBA00006745"/>
    </source>
</evidence>
<dbReference type="Gene3D" id="2.30.40.10">
    <property type="entry name" value="Urease, subunit C, domain 1"/>
    <property type="match status" value="1"/>
</dbReference>
<dbReference type="PANTHER" id="PTHR43794:SF11">
    <property type="entry name" value="AMIDOHYDROLASE-RELATED DOMAIN-CONTAINING PROTEIN"/>
    <property type="match status" value="1"/>
</dbReference>
<evidence type="ECO:0000259" key="3">
    <source>
        <dbReference type="Pfam" id="PF01979"/>
    </source>
</evidence>
<dbReference type="GO" id="GO:0016810">
    <property type="term" value="F:hydrolase activity, acting on carbon-nitrogen (but not peptide) bonds"/>
    <property type="evidence" value="ECO:0007669"/>
    <property type="project" value="InterPro"/>
</dbReference>
<evidence type="ECO:0000313" key="5">
    <source>
        <dbReference type="Proteomes" id="UP000546173"/>
    </source>
</evidence>
<comment type="caution">
    <text evidence="4">The sequence shown here is derived from an EMBL/GenBank/DDBJ whole genome shotgun (WGS) entry which is preliminary data.</text>
</comment>
<reference evidence="4 5" key="1">
    <citation type="submission" date="2020-08" db="EMBL/GenBank/DDBJ databases">
        <title>Pseudomonas sp. nov.</title>
        <authorList>
            <person name="Gieschler S."/>
            <person name="Fiedler G."/>
            <person name="Brinks E."/>
            <person name="Boehnlein C."/>
            <person name="Franz C.M.A.P."/>
            <person name="Kabisch J."/>
        </authorList>
    </citation>
    <scope>NUCLEOTIDE SEQUENCE [LARGE SCALE GENOMIC DNA]</scope>
    <source>
        <strain evidence="4 5">MBT-2</strain>
    </source>
</reference>
<accession>A0A7X1KST0</accession>
<name>A0A7X1KST0_9PSED</name>
<dbReference type="InterPro" id="IPR032466">
    <property type="entry name" value="Metal_Hydrolase"/>
</dbReference>
<dbReference type="SUPFAM" id="SSF51338">
    <property type="entry name" value="Composite domain of metallo-dependent hydrolases"/>
    <property type="match status" value="2"/>
</dbReference>
<evidence type="ECO:0000313" key="4">
    <source>
        <dbReference type="EMBL" id="MBC2678046.1"/>
    </source>
</evidence>
<comment type="similarity">
    <text evidence="1">Belongs to the metallo-dependent hydrolases superfamily. ATZ/TRZ family.</text>
</comment>
<dbReference type="EMBL" id="JACMYH010000001">
    <property type="protein sequence ID" value="MBC2678046.1"/>
    <property type="molecule type" value="Genomic_DNA"/>
</dbReference>
<keyword evidence="2 4" id="KW-0378">Hydrolase</keyword>
<proteinExistence type="inferred from homology"/>
<keyword evidence="5" id="KW-1185">Reference proteome</keyword>
<dbReference type="Pfam" id="PF01979">
    <property type="entry name" value="Amidohydro_1"/>
    <property type="match status" value="1"/>
</dbReference>
<gene>
    <name evidence="4" type="ORF">H7993_06530</name>
</gene>
<dbReference type="InterPro" id="IPR011059">
    <property type="entry name" value="Metal-dep_hydrolase_composite"/>
</dbReference>
<dbReference type="InterPro" id="IPR006680">
    <property type="entry name" value="Amidohydro-rel"/>
</dbReference>
<dbReference type="PANTHER" id="PTHR43794">
    <property type="entry name" value="AMINOHYDROLASE SSNA-RELATED"/>
    <property type="match status" value="1"/>
</dbReference>
<dbReference type="RefSeq" id="WP_185793840.1">
    <property type="nucleotide sequence ID" value="NZ_JACMYH010000001.1"/>
</dbReference>
<evidence type="ECO:0000256" key="2">
    <source>
        <dbReference type="ARBA" id="ARBA00022801"/>
    </source>
</evidence>
<protein>
    <submittedName>
        <fullName evidence="4">Amidohydrolase family protein</fullName>
    </submittedName>
</protein>
<sequence length="460" mass="49230">MIDNPLDLLITGAVLLDPVDGLAQSASLGIRGQRIAHVGPADQAAPKAVRHLHLPGRVVVPGFVNTHYHAGLNFVRGVAPDCGFAPSYTPGLPQASWLSPEEALALSRLGALEALRAGCTTLVDSFVHAERTVAGMAETGMRLFASQRLADVDFASVLQGTRRFDLKRGLAQLDHAEAFVERWAGQADGRIQAHLTAHAPDTCSLDFLRQIDALARRHGLQISTHLAQSQDELDWVRATHGRSPVQLLDELGMLDSRLLAGHCIHVDDEDIARIGASGAHVVHIPVGNAMSGRVAPTRRLLQAGARLCLATDTMHGDMIEVMRWALAVGRLSAGRVADDWQPRDVLRMATVNGAAALGWGDHLGRLAVGQLADLAIIDYRQLHLTPCIDALGSLVHNATGADVETVIVDGRVVIDQGRSTQVDEACVRAAADTVCRDLWQRCENPLRAYPSSHAITGGPA</sequence>
<feature type="domain" description="Amidohydrolase-related" evidence="3">
    <location>
        <begin position="58"/>
        <end position="413"/>
    </location>
</feature>
<dbReference type="Proteomes" id="UP000546173">
    <property type="component" value="Unassembled WGS sequence"/>
</dbReference>
<organism evidence="4 5">
    <name type="scientific">Pseudomonas baltica</name>
    <dbReference type="NCBI Taxonomy" id="2762576"/>
    <lineage>
        <taxon>Bacteria</taxon>
        <taxon>Pseudomonadati</taxon>
        <taxon>Pseudomonadota</taxon>
        <taxon>Gammaproteobacteria</taxon>
        <taxon>Pseudomonadales</taxon>
        <taxon>Pseudomonadaceae</taxon>
        <taxon>Pseudomonas</taxon>
    </lineage>
</organism>
<dbReference type="Gene3D" id="3.20.20.140">
    <property type="entry name" value="Metal-dependent hydrolases"/>
    <property type="match status" value="1"/>
</dbReference>
<dbReference type="AlphaFoldDB" id="A0A7X1KST0"/>
<dbReference type="SUPFAM" id="SSF51556">
    <property type="entry name" value="Metallo-dependent hydrolases"/>
    <property type="match status" value="1"/>
</dbReference>